<dbReference type="AlphaFoldDB" id="A0A9D1V6M4"/>
<organism evidence="2 3">
    <name type="scientific">Candidatus Borkfalkia faecipullorum</name>
    <dbReference type="NCBI Taxonomy" id="2838510"/>
    <lineage>
        <taxon>Bacteria</taxon>
        <taxon>Bacillati</taxon>
        <taxon>Bacillota</taxon>
        <taxon>Clostridia</taxon>
        <taxon>Christensenellales</taxon>
        <taxon>Christensenellaceae</taxon>
        <taxon>Candidatus Borkfalkia</taxon>
    </lineage>
</organism>
<evidence type="ECO:0000256" key="1">
    <source>
        <dbReference type="SAM" id="MobiDB-lite"/>
    </source>
</evidence>
<gene>
    <name evidence="2" type="ORF">H9741_00630</name>
</gene>
<proteinExistence type="predicted"/>
<reference evidence="2" key="1">
    <citation type="journal article" date="2021" name="PeerJ">
        <title>Extensive microbial diversity within the chicken gut microbiome revealed by metagenomics and culture.</title>
        <authorList>
            <person name="Gilroy R."/>
            <person name="Ravi A."/>
            <person name="Getino M."/>
            <person name="Pursley I."/>
            <person name="Horton D.L."/>
            <person name="Alikhan N.F."/>
            <person name="Baker D."/>
            <person name="Gharbi K."/>
            <person name="Hall N."/>
            <person name="Watson M."/>
            <person name="Adriaenssens E.M."/>
            <person name="Foster-Nyarko E."/>
            <person name="Jarju S."/>
            <person name="Secka A."/>
            <person name="Antonio M."/>
            <person name="Oren A."/>
            <person name="Chaudhuri R.R."/>
            <person name="La Ragione R."/>
            <person name="Hildebrand F."/>
            <person name="Pallen M.J."/>
        </authorList>
    </citation>
    <scope>NUCLEOTIDE SEQUENCE</scope>
    <source>
        <strain evidence="2">811</strain>
    </source>
</reference>
<evidence type="ECO:0000313" key="3">
    <source>
        <dbReference type="Proteomes" id="UP000824204"/>
    </source>
</evidence>
<dbReference type="Proteomes" id="UP000824204">
    <property type="component" value="Unassembled WGS sequence"/>
</dbReference>
<feature type="compositionally biased region" description="Basic and acidic residues" evidence="1">
    <location>
        <begin position="693"/>
        <end position="705"/>
    </location>
</feature>
<evidence type="ECO:0000313" key="2">
    <source>
        <dbReference type="EMBL" id="HIX06961.1"/>
    </source>
</evidence>
<protein>
    <submittedName>
        <fullName evidence="2">Uncharacterized protein</fullName>
    </submittedName>
</protein>
<feature type="compositionally biased region" description="Basic and acidic residues" evidence="1">
    <location>
        <begin position="649"/>
        <end position="662"/>
    </location>
</feature>
<feature type="compositionally biased region" description="Basic and acidic residues" evidence="1">
    <location>
        <begin position="671"/>
        <end position="683"/>
    </location>
</feature>
<dbReference type="EMBL" id="DXFX01000009">
    <property type="protein sequence ID" value="HIX06961.1"/>
    <property type="molecule type" value="Genomic_DNA"/>
</dbReference>
<comment type="caution">
    <text evidence="2">The sequence shown here is derived from an EMBL/GenBank/DDBJ whole genome shotgun (WGS) entry which is preliminary data.</text>
</comment>
<sequence length="711" mass="80894">MNDRQQEDFLREIYTEDEAVGYIKKLEKNRKIFYESDIMNTIGKAIRVRNAESEKSARTDVSWKYCWQTELVPVSPLREKQLEEQLSVEKGSAGAELTEIGYDGVADDAAIVQAIVEHRQNKKKKYLVFFCDRCKRWQYAEIRFDQVRCQCGISYATKAEFSHPCFQYEGDRARFRASEKAFEQNEAQKEEEKADVIEARPYYYKGETVRNGKIYGLTLSDCEALHERLYLNCDVEKVFCLGESGTIAFNPEYEAYVKGLADRKIGGMQRIYKRKTGILAEINGAGQDLKAMMSGFYRYFMENGLTKSKALCWREAGQVYRFPSSERFALSFCALPAEKRKALLPLYNSDTCTYFFDGYDDRRIELSRLIYEKCGGRFLYIDADDKIYDFGTDFIEKLHVEDGLSLVKNEFIQAIYDDFEFWDHVRGAYEDEEGYLSGEDENYYDKLCYYQFSIGGKRVLQYRGLSIRNSRDGIHDVKSIIRDCYLASDGLAQEKFSDLISLFFHTTLPETLRVLGEGTVRTSKGETAPFLPRLKELLNAEETKPSLSAYLFCLDTVSKSTKFWYGGRCDTLMGHAAFQSSAGKAGAFRELSASPEAAEILKYIYAERYESICTESGHAFSALTQALKEFQSQFDNQVQAMIRAEAVGRKAPADAEGAKAGDSRGVGSPKGRGEPDRSSETPKRGGHTASPESEGKPSAKKKSEEIADEWA</sequence>
<name>A0A9D1V6M4_9FIRM</name>
<feature type="region of interest" description="Disordered" evidence="1">
    <location>
        <begin position="649"/>
        <end position="711"/>
    </location>
</feature>
<reference evidence="2" key="2">
    <citation type="submission" date="2021-04" db="EMBL/GenBank/DDBJ databases">
        <authorList>
            <person name="Gilroy R."/>
        </authorList>
    </citation>
    <scope>NUCLEOTIDE SEQUENCE</scope>
    <source>
        <strain evidence="2">811</strain>
    </source>
</reference>
<accession>A0A9D1V6M4</accession>